<organism evidence="2 3">
    <name type="scientific">Draconibacterium sediminis</name>
    <dbReference type="NCBI Taxonomy" id="1544798"/>
    <lineage>
        <taxon>Bacteria</taxon>
        <taxon>Pseudomonadati</taxon>
        <taxon>Bacteroidota</taxon>
        <taxon>Bacteroidia</taxon>
        <taxon>Marinilabiliales</taxon>
        <taxon>Prolixibacteraceae</taxon>
        <taxon>Draconibacterium</taxon>
    </lineage>
</organism>
<feature type="transmembrane region" description="Helical" evidence="1">
    <location>
        <begin position="289"/>
        <end position="313"/>
    </location>
</feature>
<evidence type="ECO:0000256" key="1">
    <source>
        <dbReference type="SAM" id="Phobius"/>
    </source>
</evidence>
<dbReference type="RefSeq" id="WP_045030793.1">
    <property type="nucleotide sequence ID" value="NZ_JRHC01000003.1"/>
</dbReference>
<feature type="transmembrane region" description="Helical" evidence="1">
    <location>
        <begin position="6"/>
        <end position="27"/>
    </location>
</feature>
<feature type="transmembrane region" description="Helical" evidence="1">
    <location>
        <begin position="249"/>
        <end position="269"/>
    </location>
</feature>
<feature type="transmembrane region" description="Helical" evidence="1">
    <location>
        <begin position="390"/>
        <end position="407"/>
    </location>
</feature>
<dbReference type="OrthoDB" id="870007at2"/>
<name>A0A0D8J9N4_9BACT</name>
<dbReference type="STRING" id="1544798.LH29_14615"/>
<evidence type="ECO:0000313" key="2">
    <source>
        <dbReference type="EMBL" id="KJF43454.1"/>
    </source>
</evidence>
<feature type="transmembrane region" description="Helical" evidence="1">
    <location>
        <begin position="199"/>
        <end position="228"/>
    </location>
</feature>
<gene>
    <name evidence="2" type="ORF">LH29_14615</name>
</gene>
<keyword evidence="3" id="KW-1185">Reference proteome</keyword>
<dbReference type="AlphaFoldDB" id="A0A0D8J9N4"/>
<keyword evidence="1" id="KW-0812">Transmembrane</keyword>
<feature type="transmembrane region" description="Helical" evidence="1">
    <location>
        <begin position="97"/>
        <end position="117"/>
    </location>
</feature>
<feature type="transmembrane region" description="Helical" evidence="1">
    <location>
        <begin position="362"/>
        <end position="383"/>
    </location>
</feature>
<evidence type="ECO:0008006" key="4">
    <source>
        <dbReference type="Google" id="ProtNLM"/>
    </source>
</evidence>
<dbReference type="Proteomes" id="UP000032544">
    <property type="component" value="Unassembled WGS sequence"/>
</dbReference>
<evidence type="ECO:0000313" key="3">
    <source>
        <dbReference type="Proteomes" id="UP000032544"/>
    </source>
</evidence>
<protein>
    <recommendedName>
        <fullName evidence="4">Glycosyltransferase RgtA/B/C/D-like domain-containing protein</fullName>
    </recommendedName>
</protein>
<reference evidence="2 3" key="1">
    <citation type="submission" date="2014-09" db="EMBL/GenBank/DDBJ databases">
        <title>Draft Genome Sequence of Draconibacterium sp. JN14CK-3.</title>
        <authorList>
            <person name="Dong C."/>
            <person name="Lai Q."/>
            <person name="Shao Z."/>
        </authorList>
    </citation>
    <scope>NUCLEOTIDE SEQUENCE [LARGE SCALE GENOMIC DNA]</scope>
    <source>
        <strain evidence="2 3">JN14CK-3</strain>
    </source>
</reference>
<feature type="transmembrane region" description="Helical" evidence="1">
    <location>
        <begin position="333"/>
        <end position="350"/>
    </location>
</feature>
<keyword evidence="1" id="KW-0472">Membrane</keyword>
<comment type="caution">
    <text evidence="2">The sequence shown here is derived from an EMBL/GenBank/DDBJ whole genome shotgun (WGS) entry which is preliminary data.</text>
</comment>
<accession>A0A0D8J9N4</accession>
<keyword evidence="1" id="KW-1133">Transmembrane helix</keyword>
<dbReference type="EMBL" id="JRHC01000003">
    <property type="protein sequence ID" value="KJF43454.1"/>
    <property type="molecule type" value="Genomic_DNA"/>
</dbReference>
<proteinExistence type="predicted"/>
<sequence length="475" mass="55248">MKKAQIFKIILIIFLIGDITYSFLQFYHTPLYGDMEGGIVPAKDVQEIFNDPTGIKAVITNEKHVNPNRFFSHYFFMEYFRNVPILLQRFFEPITSVYFSCALAKMLVQLFLIYLLTTTISNVKNILNHQFLLVAALVTPLFQTHGYWSRMGIIDVSTAYTFFYAVPLVLLVIFIKSFYNRLYNLDNKPFGKKLFYLIPLVFILPLSGPLIPGVILIFSTLLFSHYIIDLKKHSSNSILSFIIQIPKDVLYLILPISFFSLYSLFLGFYDSNYGSESIPLIERYLKLPVGIFSQITHSFGFPLMLTIIGINLFIIHKKIKNEEAEKIIRSVKWIGIFSAIYILLLPFGGYRPYRPNIIRYDTFMPVTISLFFVLGVTTYFLYGKMKSKKYWIFIIASMLVYTFADISKLDENKCEIQALNNISNSPDKVVELSNDCNIMSWGKMTDYKNSELKSELLLLWNITSEKKLFYQKDYR</sequence>
<feature type="transmembrane region" description="Helical" evidence="1">
    <location>
        <begin position="160"/>
        <end position="179"/>
    </location>
</feature>